<name>A0A2G9Y868_9BACT</name>
<proteinExistence type="predicted"/>
<protein>
    <submittedName>
        <fullName evidence="2">Thiamine-phosphate kinase</fullName>
    </submittedName>
</protein>
<gene>
    <name evidence="2" type="ORF">COX46_05970</name>
</gene>
<dbReference type="PANTHER" id="PTHR30270:SF0">
    <property type="entry name" value="THIAMINE-MONOPHOSPHATE KINASE"/>
    <property type="match status" value="1"/>
</dbReference>
<keyword evidence="2" id="KW-0418">Kinase</keyword>
<dbReference type="Pfam" id="PF00586">
    <property type="entry name" value="AIRS"/>
    <property type="match status" value="1"/>
</dbReference>
<dbReference type="InterPro" id="IPR006283">
    <property type="entry name" value="ThiL-like"/>
</dbReference>
<comment type="caution">
    <text evidence="2">The sequence shown here is derived from an EMBL/GenBank/DDBJ whole genome shotgun (WGS) entry which is preliminary data.</text>
</comment>
<dbReference type="AlphaFoldDB" id="A0A2G9Y868"/>
<dbReference type="GO" id="GO:0009030">
    <property type="term" value="F:thiamine-phosphate kinase activity"/>
    <property type="evidence" value="ECO:0007669"/>
    <property type="project" value="InterPro"/>
</dbReference>
<dbReference type="SUPFAM" id="SSF55326">
    <property type="entry name" value="PurM N-terminal domain-like"/>
    <property type="match status" value="1"/>
</dbReference>
<dbReference type="InterPro" id="IPR036921">
    <property type="entry name" value="PurM-like_N_sf"/>
</dbReference>
<evidence type="ECO:0000259" key="1">
    <source>
        <dbReference type="Pfam" id="PF00586"/>
    </source>
</evidence>
<accession>A0A2G9Y868</accession>
<dbReference type="CDD" id="cd02194">
    <property type="entry name" value="ThiL"/>
    <property type="match status" value="1"/>
</dbReference>
<dbReference type="Gene3D" id="3.30.1330.10">
    <property type="entry name" value="PurM-like, N-terminal domain"/>
    <property type="match status" value="1"/>
</dbReference>
<reference evidence="2 3" key="1">
    <citation type="submission" date="2017-09" db="EMBL/GenBank/DDBJ databases">
        <title>Depth-based differentiation of microbial function through sediment-hosted aquifers and enrichment of novel symbionts in the deep terrestrial subsurface.</title>
        <authorList>
            <person name="Probst A.J."/>
            <person name="Ladd B."/>
            <person name="Jarett J.K."/>
            <person name="Geller-Mcgrath D.E."/>
            <person name="Sieber C.M."/>
            <person name="Emerson J.B."/>
            <person name="Anantharaman K."/>
            <person name="Thomas B.C."/>
            <person name="Malmstrom R."/>
            <person name="Stieglmeier M."/>
            <person name="Klingl A."/>
            <person name="Woyke T."/>
            <person name="Ryan C.M."/>
            <person name="Banfield J.F."/>
        </authorList>
    </citation>
    <scope>NUCLEOTIDE SEQUENCE [LARGE SCALE GENOMIC DNA]</scope>
    <source>
        <strain evidence="2">CG23_combo_of_CG06-09_8_20_14_all_48_7</strain>
    </source>
</reference>
<sequence>MKTLQTIGEFGLISLLTKSFNPTKDVLIPVGDDCAVLKYSTKEYLLWTTDLLLEGVHFTRDAPPYRIGWKALAVSLSDIAAMAGKPKYALVFVGLPTESSLFYVKEIYRGITDLAKKFGVQVVGGDTNAYEKVVIGTTVLGVV</sequence>
<organism evidence="2 3">
    <name type="scientific">bacterium (Candidatus Ratteibacteria) CG23_combo_of_CG06-09_8_20_14_all_48_7</name>
    <dbReference type="NCBI Taxonomy" id="2014292"/>
    <lineage>
        <taxon>Bacteria</taxon>
        <taxon>Candidatus Ratteibacteria</taxon>
    </lineage>
</organism>
<dbReference type="Proteomes" id="UP000230392">
    <property type="component" value="Unassembled WGS sequence"/>
</dbReference>
<feature type="non-terminal residue" evidence="2">
    <location>
        <position position="143"/>
    </location>
</feature>
<feature type="domain" description="PurM-like N-terminal" evidence="1">
    <location>
        <begin position="31"/>
        <end position="143"/>
    </location>
</feature>
<dbReference type="PANTHER" id="PTHR30270">
    <property type="entry name" value="THIAMINE-MONOPHOSPHATE KINASE"/>
    <property type="match status" value="1"/>
</dbReference>
<keyword evidence="2" id="KW-0808">Transferase</keyword>
<evidence type="ECO:0000313" key="2">
    <source>
        <dbReference type="EMBL" id="PIP15404.1"/>
    </source>
</evidence>
<dbReference type="InterPro" id="IPR016188">
    <property type="entry name" value="PurM-like_N"/>
</dbReference>
<dbReference type="EMBL" id="PCRF01000291">
    <property type="protein sequence ID" value="PIP15404.1"/>
    <property type="molecule type" value="Genomic_DNA"/>
</dbReference>
<evidence type="ECO:0000313" key="3">
    <source>
        <dbReference type="Proteomes" id="UP000230392"/>
    </source>
</evidence>
<dbReference type="GO" id="GO:0009228">
    <property type="term" value="P:thiamine biosynthetic process"/>
    <property type="evidence" value="ECO:0007669"/>
    <property type="project" value="InterPro"/>
</dbReference>